<dbReference type="PROSITE" id="PS51257">
    <property type="entry name" value="PROKAR_LIPOPROTEIN"/>
    <property type="match status" value="1"/>
</dbReference>
<feature type="chain" id="PRO_5022173773" description="Lipoprotein" evidence="1">
    <location>
        <begin position="25"/>
        <end position="163"/>
    </location>
</feature>
<protein>
    <recommendedName>
        <fullName evidence="4">Lipoprotein</fullName>
    </recommendedName>
</protein>
<evidence type="ECO:0000313" key="2">
    <source>
        <dbReference type="EMBL" id="QDH78872.1"/>
    </source>
</evidence>
<reference evidence="2 3" key="1">
    <citation type="submission" date="2019-06" db="EMBL/GenBank/DDBJ databases">
        <title>Echinicola alkalisoli sp. nov. isolated from saline soil.</title>
        <authorList>
            <person name="Sun J.-Q."/>
            <person name="Xu L."/>
        </authorList>
    </citation>
    <scope>NUCLEOTIDE SEQUENCE [LARGE SCALE GENOMIC DNA]</scope>
    <source>
        <strain evidence="2 3">LN3S3</strain>
    </source>
</reference>
<feature type="signal peptide" evidence="1">
    <location>
        <begin position="1"/>
        <end position="24"/>
    </location>
</feature>
<dbReference type="Proteomes" id="UP000316614">
    <property type="component" value="Chromosome"/>
</dbReference>
<keyword evidence="3" id="KW-1185">Reference proteome</keyword>
<dbReference type="RefSeq" id="WP_141614125.1">
    <property type="nucleotide sequence ID" value="NZ_CP041253.1"/>
</dbReference>
<proteinExistence type="predicted"/>
<dbReference type="KEGG" id="echi:FKX85_07410"/>
<keyword evidence="1" id="KW-0732">Signal</keyword>
<name>A0A514CGD0_9BACT</name>
<organism evidence="2 3">
    <name type="scientific">Echinicola soli</name>
    <dbReference type="NCBI Taxonomy" id="2591634"/>
    <lineage>
        <taxon>Bacteria</taxon>
        <taxon>Pseudomonadati</taxon>
        <taxon>Bacteroidota</taxon>
        <taxon>Cytophagia</taxon>
        <taxon>Cytophagales</taxon>
        <taxon>Cyclobacteriaceae</taxon>
        <taxon>Echinicola</taxon>
    </lineage>
</organism>
<accession>A0A514CGD0</accession>
<evidence type="ECO:0000256" key="1">
    <source>
        <dbReference type="SAM" id="SignalP"/>
    </source>
</evidence>
<evidence type="ECO:0008006" key="4">
    <source>
        <dbReference type="Google" id="ProtNLM"/>
    </source>
</evidence>
<sequence length="163" mass="17503">MNNRSFLVAVALVLGLAACGGKQASETTTTESMESHEAPMKKEVSFTVAEKYFMKNDAPSLTNPKIETAEEFAKYFGSATVMGEDGKPTAIDFQTQYVIAVTKPATNMATELKPVSLVDEGEGDLTLSYKVEEGEAQSHSIKPIMIVIVSKSADGEVSVKEVD</sequence>
<dbReference type="EMBL" id="CP041253">
    <property type="protein sequence ID" value="QDH78872.1"/>
    <property type="molecule type" value="Genomic_DNA"/>
</dbReference>
<dbReference type="AlphaFoldDB" id="A0A514CGD0"/>
<dbReference type="OrthoDB" id="8613168at2"/>
<evidence type="ECO:0000313" key="3">
    <source>
        <dbReference type="Proteomes" id="UP000316614"/>
    </source>
</evidence>
<gene>
    <name evidence="2" type="ORF">FKX85_07410</name>
</gene>